<dbReference type="SUPFAM" id="SSF53335">
    <property type="entry name" value="S-adenosyl-L-methionine-dependent methyltransferases"/>
    <property type="match status" value="1"/>
</dbReference>
<dbReference type="InterPro" id="IPR029063">
    <property type="entry name" value="SAM-dependent_MTases_sf"/>
</dbReference>
<gene>
    <name evidence="2" type="ORF">METZ01_LOCUS283224</name>
</gene>
<name>A0A382L0Z2_9ZZZZ</name>
<dbReference type="CDD" id="cd02440">
    <property type="entry name" value="AdoMet_MTases"/>
    <property type="match status" value="1"/>
</dbReference>
<evidence type="ECO:0000259" key="1">
    <source>
        <dbReference type="Pfam" id="PF13649"/>
    </source>
</evidence>
<feature type="domain" description="Methyltransferase" evidence="1">
    <location>
        <begin position="62"/>
        <end position="100"/>
    </location>
</feature>
<protein>
    <recommendedName>
        <fullName evidence="1">Methyltransferase domain-containing protein</fullName>
    </recommendedName>
</protein>
<dbReference type="AlphaFoldDB" id="A0A382L0Z2"/>
<evidence type="ECO:0000313" key="2">
    <source>
        <dbReference type="EMBL" id="SVC30370.1"/>
    </source>
</evidence>
<organism evidence="2">
    <name type="scientific">marine metagenome</name>
    <dbReference type="NCBI Taxonomy" id="408172"/>
    <lineage>
        <taxon>unclassified sequences</taxon>
        <taxon>metagenomes</taxon>
        <taxon>ecological metagenomes</taxon>
    </lineage>
</organism>
<reference evidence="2" key="1">
    <citation type="submission" date="2018-05" db="EMBL/GenBank/DDBJ databases">
        <authorList>
            <person name="Lanie J.A."/>
            <person name="Ng W.-L."/>
            <person name="Kazmierczak K.M."/>
            <person name="Andrzejewski T.M."/>
            <person name="Davidsen T.M."/>
            <person name="Wayne K.J."/>
            <person name="Tettelin H."/>
            <person name="Glass J.I."/>
            <person name="Rusch D."/>
            <person name="Podicherti R."/>
            <person name="Tsui H.-C.T."/>
            <person name="Winkler M.E."/>
        </authorList>
    </citation>
    <scope>NUCLEOTIDE SEQUENCE</scope>
</reference>
<dbReference type="InterPro" id="IPR041698">
    <property type="entry name" value="Methyltransf_25"/>
</dbReference>
<dbReference type="EMBL" id="UINC01084071">
    <property type="protein sequence ID" value="SVC30370.1"/>
    <property type="molecule type" value="Genomic_DNA"/>
</dbReference>
<sequence>MSKKKIGYDDAYSLKTPEDSIKLYKKWAQAYDEDFALGSNYLSPTKICSFFNKHARNTDTPILDVGAGTGLVGELLYRTGNKKIIGIDISPEMLEQAKSKECYSSLMEA</sequence>
<proteinExistence type="predicted"/>
<accession>A0A382L0Z2</accession>
<dbReference type="Pfam" id="PF13649">
    <property type="entry name" value="Methyltransf_25"/>
    <property type="match status" value="1"/>
</dbReference>
<dbReference type="Gene3D" id="3.40.50.150">
    <property type="entry name" value="Vaccinia Virus protein VP39"/>
    <property type="match status" value="1"/>
</dbReference>
<feature type="non-terminal residue" evidence="2">
    <location>
        <position position="109"/>
    </location>
</feature>